<organism evidence="2">
    <name type="scientific">Salmonella enterica</name>
    <name type="common">Salmonella choleraesuis</name>
    <dbReference type="NCBI Taxonomy" id="28901"/>
    <lineage>
        <taxon>Bacteria</taxon>
        <taxon>Pseudomonadati</taxon>
        <taxon>Pseudomonadota</taxon>
        <taxon>Gammaproteobacteria</taxon>
        <taxon>Enterobacterales</taxon>
        <taxon>Enterobacteriaceae</taxon>
        <taxon>Salmonella</taxon>
    </lineage>
</organism>
<comment type="caution">
    <text evidence="2">The sequence shown here is derived from an EMBL/GenBank/DDBJ whole genome shotgun (WGS) entry which is preliminary data.</text>
</comment>
<dbReference type="AlphaFoldDB" id="A0A5Z2QF81"/>
<accession>A0A5Z2QF81</accession>
<dbReference type="InterPro" id="IPR031886">
    <property type="entry name" value="DUF4765"/>
</dbReference>
<dbReference type="Pfam" id="PF15962">
    <property type="entry name" value="DUF4765"/>
    <property type="match status" value="1"/>
</dbReference>
<proteinExistence type="predicted"/>
<dbReference type="EMBL" id="AAKGOQ010000092">
    <property type="protein sequence ID" value="ECR5742786.1"/>
    <property type="molecule type" value="Genomic_DNA"/>
</dbReference>
<evidence type="ECO:0000313" key="2">
    <source>
        <dbReference type="EMBL" id="ECR5742786.1"/>
    </source>
</evidence>
<evidence type="ECO:0000259" key="1">
    <source>
        <dbReference type="Pfam" id="PF15962"/>
    </source>
</evidence>
<feature type="non-terminal residue" evidence="2">
    <location>
        <position position="127"/>
    </location>
</feature>
<protein>
    <submittedName>
        <fullName evidence="2">DUF4765 family protein</fullName>
    </submittedName>
</protein>
<gene>
    <name evidence="2" type="ORF">F1I74_19625</name>
</gene>
<sequence length="127" mass="15162">MRITVSDISTRESQQTVQIQAIRSWDTIPYLSMLDGLYQDDIFHEQVSNLPEEYIKLDEIAKDEEKNRLNIYDFFFEPTHEIIYEDIKSTLDFYYSNSATFRRLVNYKVERSINDDIDTNKCEVKIS</sequence>
<name>A0A5Z2QF81_SALER</name>
<feature type="domain" description="DUF4765" evidence="1">
    <location>
        <begin position="12"/>
        <end position="127"/>
    </location>
</feature>
<reference evidence="2" key="1">
    <citation type="submission" date="2019-09" db="EMBL/GenBank/DDBJ databases">
        <authorList>
            <consortium name="GenomeTrakr network: Whole genome sequencing for foodborne pathogen traceback"/>
        </authorList>
    </citation>
    <scope>NUCLEOTIDE SEQUENCE</scope>
    <source>
        <strain evidence="2">FSIS11924408</strain>
    </source>
</reference>